<gene>
    <name evidence="8 10" type="primary">recO</name>
    <name evidence="10" type="ORF">SAMEA2273876_03334</name>
</gene>
<dbReference type="PANTHER" id="PTHR33991:SF1">
    <property type="entry name" value="DNA REPAIR PROTEIN RECO"/>
    <property type="match status" value="1"/>
</dbReference>
<dbReference type="FunFam" id="2.40.50.140:FF:000074">
    <property type="entry name" value="DNA repair protein RecO"/>
    <property type="match status" value="1"/>
</dbReference>
<dbReference type="EMBL" id="FLAC01000013">
    <property type="protein sequence ID" value="SAP97412.1"/>
    <property type="molecule type" value="Genomic_DNA"/>
</dbReference>
<evidence type="ECO:0000256" key="4">
    <source>
        <dbReference type="ARBA" id="ARBA00022763"/>
    </source>
</evidence>
<sequence>MMEGWQRAFVLHSRPWSETSLMLDVFTEESGRVRLVAKGARSRRSNLKGALQPFTPLLLRFGGRGEVKTLRSAEAVSLALPLSGITLYSGLYVNELLSRVLEHETRFSELFFDYLHCLQALAGASGTPEPALRRFELALLGHLGYGVDFLHCAGSGEAVDDTMTYRYREEKGFIASVVIDNNTFTGHHLKALANREFPDSDALRAAKRFTRIALKPYLGGKPLKSRELFRQFMPARAARAADKTNNDQ</sequence>
<reference evidence="10 11" key="1">
    <citation type="submission" date="2016-05" db="EMBL/GenBank/DDBJ databases">
        <authorList>
            <consortium name="Pathogen Informatics"/>
        </authorList>
    </citation>
    <scope>NUCLEOTIDE SEQUENCE [LARGE SCALE GENOMIC DNA]</scope>
    <source>
        <strain evidence="10 11">2880STDY5682802</strain>
    </source>
</reference>
<dbReference type="SUPFAM" id="SSF50249">
    <property type="entry name" value="Nucleic acid-binding proteins"/>
    <property type="match status" value="1"/>
</dbReference>
<evidence type="ECO:0000313" key="10">
    <source>
        <dbReference type="EMBL" id="SAP97412.1"/>
    </source>
</evidence>
<dbReference type="Gene3D" id="2.40.50.140">
    <property type="entry name" value="Nucleic acid-binding proteins"/>
    <property type="match status" value="1"/>
</dbReference>
<comment type="similarity">
    <text evidence="2 8">Belongs to the RecO family.</text>
</comment>
<dbReference type="Pfam" id="PF02565">
    <property type="entry name" value="RecO_C"/>
    <property type="match status" value="1"/>
</dbReference>
<dbReference type="Gene3D" id="1.20.1440.120">
    <property type="entry name" value="Recombination protein O, C-terminal domain"/>
    <property type="match status" value="1"/>
</dbReference>
<name>A0A8G2A012_RAOPL</name>
<evidence type="ECO:0000256" key="7">
    <source>
        <dbReference type="ARBA" id="ARBA00033409"/>
    </source>
</evidence>
<dbReference type="InterPro" id="IPR037278">
    <property type="entry name" value="ARFGAP/RecO"/>
</dbReference>
<organism evidence="10 11">
    <name type="scientific">Raoultella planticola</name>
    <name type="common">Klebsiella planticola</name>
    <dbReference type="NCBI Taxonomy" id="575"/>
    <lineage>
        <taxon>Bacteria</taxon>
        <taxon>Pseudomonadati</taxon>
        <taxon>Pseudomonadota</taxon>
        <taxon>Gammaproteobacteria</taxon>
        <taxon>Enterobacterales</taxon>
        <taxon>Enterobacteriaceae</taxon>
        <taxon>Klebsiella/Raoultella group</taxon>
        <taxon>Raoultella</taxon>
    </lineage>
</organism>
<keyword evidence="5 8" id="KW-0233">DNA recombination</keyword>
<dbReference type="GO" id="GO:0006310">
    <property type="term" value="P:DNA recombination"/>
    <property type="evidence" value="ECO:0007669"/>
    <property type="project" value="UniProtKB-UniRule"/>
</dbReference>
<protein>
    <recommendedName>
        <fullName evidence="3 8">DNA repair protein RecO</fullName>
    </recommendedName>
    <alternativeName>
        <fullName evidence="7 8">Recombination protein O</fullName>
    </alternativeName>
</protein>
<dbReference type="HAMAP" id="MF_00201">
    <property type="entry name" value="RecO"/>
    <property type="match status" value="1"/>
</dbReference>
<accession>A0A8G2A012</accession>
<evidence type="ECO:0000256" key="6">
    <source>
        <dbReference type="ARBA" id="ARBA00023204"/>
    </source>
</evidence>
<dbReference type="NCBIfam" id="TIGR00613">
    <property type="entry name" value="reco"/>
    <property type="match status" value="1"/>
</dbReference>
<dbReference type="AlphaFoldDB" id="A0A8G2A012"/>
<feature type="domain" description="DNA replication/recombination mediator RecO N-terminal" evidence="9">
    <location>
        <begin position="3"/>
        <end position="77"/>
    </location>
</feature>
<evidence type="ECO:0000256" key="1">
    <source>
        <dbReference type="ARBA" id="ARBA00003065"/>
    </source>
</evidence>
<dbReference type="InterPro" id="IPR022572">
    <property type="entry name" value="DNA_rep/recomb_RecO_N"/>
</dbReference>
<proteinExistence type="inferred from homology"/>
<dbReference type="Proteomes" id="UP000078124">
    <property type="component" value="Unassembled WGS sequence"/>
</dbReference>
<keyword evidence="6 8" id="KW-0234">DNA repair</keyword>
<evidence type="ECO:0000256" key="2">
    <source>
        <dbReference type="ARBA" id="ARBA00007452"/>
    </source>
</evidence>
<evidence type="ECO:0000256" key="8">
    <source>
        <dbReference type="HAMAP-Rule" id="MF_00201"/>
    </source>
</evidence>
<dbReference type="SUPFAM" id="SSF57863">
    <property type="entry name" value="ArfGap/RecO-like zinc finger"/>
    <property type="match status" value="1"/>
</dbReference>
<evidence type="ECO:0000256" key="5">
    <source>
        <dbReference type="ARBA" id="ARBA00023172"/>
    </source>
</evidence>
<dbReference type="GO" id="GO:0006302">
    <property type="term" value="P:double-strand break repair"/>
    <property type="evidence" value="ECO:0007669"/>
    <property type="project" value="TreeGrafter"/>
</dbReference>
<dbReference type="GO" id="GO:0043590">
    <property type="term" value="C:bacterial nucleoid"/>
    <property type="evidence" value="ECO:0007669"/>
    <property type="project" value="TreeGrafter"/>
</dbReference>
<keyword evidence="4 8" id="KW-0227">DNA damage</keyword>
<comment type="caution">
    <text evidence="10">The sequence shown here is derived from an EMBL/GenBank/DDBJ whole genome shotgun (WGS) entry which is preliminary data.</text>
</comment>
<evidence type="ECO:0000259" key="9">
    <source>
        <dbReference type="Pfam" id="PF11967"/>
    </source>
</evidence>
<dbReference type="InterPro" id="IPR012340">
    <property type="entry name" value="NA-bd_OB-fold"/>
</dbReference>
<comment type="function">
    <text evidence="1 8">Involved in DNA repair and RecF pathway recombination.</text>
</comment>
<dbReference type="InterPro" id="IPR003717">
    <property type="entry name" value="RecO"/>
</dbReference>
<dbReference type="Pfam" id="PF11967">
    <property type="entry name" value="RecO_N"/>
    <property type="match status" value="1"/>
</dbReference>
<dbReference type="InterPro" id="IPR042242">
    <property type="entry name" value="RecO_C"/>
</dbReference>
<dbReference type="PANTHER" id="PTHR33991">
    <property type="entry name" value="DNA REPAIR PROTEIN RECO"/>
    <property type="match status" value="1"/>
</dbReference>
<evidence type="ECO:0000313" key="11">
    <source>
        <dbReference type="Proteomes" id="UP000078124"/>
    </source>
</evidence>
<evidence type="ECO:0000256" key="3">
    <source>
        <dbReference type="ARBA" id="ARBA00021310"/>
    </source>
</evidence>